<feature type="transmembrane region" description="Helical" evidence="6">
    <location>
        <begin position="20"/>
        <end position="41"/>
    </location>
</feature>
<protein>
    <recommendedName>
        <fullName evidence="11">Ethylene receptor</fullName>
    </recommendedName>
</protein>
<evidence type="ECO:0000256" key="6">
    <source>
        <dbReference type="SAM" id="Phobius"/>
    </source>
</evidence>
<dbReference type="SMART" id="SM00448">
    <property type="entry name" value="REC"/>
    <property type="match status" value="1"/>
</dbReference>
<dbReference type="Proteomes" id="UP001497512">
    <property type="component" value="Chromosome 12"/>
</dbReference>
<keyword evidence="6" id="KW-0472">Membrane</keyword>
<dbReference type="PRINTS" id="PR00344">
    <property type="entry name" value="BCTRLSENSOR"/>
</dbReference>
<dbReference type="InterPro" id="IPR003594">
    <property type="entry name" value="HATPase_dom"/>
</dbReference>
<sequence>MESCNCVEPQWPADDLHMRYQYISDFFIPLAYFSIPLELIYFVKKSSIFPYRWVLVQFGAFLVLCGATHLINLWTFSAHTRVKAVALTVAKIFTAAVSCATSLMLIHIIPDLLSVKTRELFSKNKAAELDREMGLIRTQENGRTYWPDSNKQPFAVILLMLPSDRLEDGMSMSLSLSYEVVADQTALNVVGNAVKFTKEGSISIKVSLQRAEYLMDPLMPEFYPVQGERHCYIRVEVQDTGVGLNLQDIPKLFNKFLQADSTTTRNYSGTGLGLAICKRLVNLMDSHIWVESEGIEKGTLDTFVVKLGLPENSSELDHQMATVMQPSHLRTDFMGVRVLVTHDNGSSQEWLQIISQPGQSLNVLLLDVCMPDKDGYEVGIHIQEKFAQHECPLLVALTTNTDMATWEQCLSLGMDRVILKPISLEKMQMVLTELLGFGSLNDNHWRT</sequence>
<dbReference type="Pfam" id="PF00072">
    <property type="entry name" value="Response_reg"/>
    <property type="match status" value="1"/>
</dbReference>
<evidence type="ECO:0000313" key="10">
    <source>
        <dbReference type="Proteomes" id="UP001497512"/>
    </source>
</evidence>
<dbReference type="CDD" id="cd16922">
    <property type="entry name" value="HATPase_EvgS-ArcB-TorS-like"/>
    <property type="match status" value="1"/>
</dbReference>
<dbReference type="InterPro" id="IPR058544">
    <property type="entry name" value="ETR1_N"/>
</dbReference>
<dbReference type="SUPFAM" id="SSF52172">
    <property type="entry name" value="CheY-like"/>
    <property type="match status" value="1"/>
</dbReference>
<keyword evidence="6" id="KW-1133">Transmembrane helix</keyword>
<keyword evidence="6" id="KW-0812">Transmembrane</keyword>
<dbReference type="InterPro" id="IPR036890">
    <property type="entry name" value="HATPase_C_sf"/>
</dbReference>
<dbReference type="Gene3D" id="3.40.50.2300">
    <property type="match status" value="1"/>
</dbReference>
<evidence type="ECO:0000256" key="4">
    <source>
        <dbReference type="ARBA" id="ARBA00022840"/>
    </source>
</evidence>
<dbReference type="Gene3D" id="3.30.565.10">
    <property type="entry name" value="Histidine kinase-like ATPase, C-terminal domain"/>
    <property type="match status" value="1"/>
</dbReference>
<dbReference type="InterPro" id="IPR001789">
    <property type="entry name" value="Sig_transdc_resp-reg_receiver"/>
</dbReference>
<name>A0ABP0TJH4_9BRYO</name>
<feature type="domain" description="Histidine kinase" evidence="7">
    <location>
        <begin position="184"/>
        <end position="313"/>
    </location>
</feature>
<dbReference type="SUPFAM" id="SSF55874">
    <property type="entry name" value="ATPase domain of HSP90 chaperone/DNA topoisomerase II/histidine kinase"/>
    <property type="match status" value="1"/>
</dbReference>
<dbReference type="SMART" id="SM00387">
    <property type="entry name" value="HATPase_c"/>
    <property type="match status" value="1"/>
</dbReference>
<feature type="modified residue" description="4-aspartylphosphate" evidence="5">
    <location>
        <position position="367"/>
    </location>
</feature>
<dbReference type="PANTHER" id="PTHR24423:SF625">
    <property type="entry name" value="ETHYLENE RESPONSE SENSOR 1"/>
    <property type="match status" value="1"/>
</dbReference>
<dbReference type="Pfam" id="PF25487">
    <property type="entry name" value="ETR1_N"/>
    <property type="match status" value="1"/>
</dbReference>
<keyword evidence="4" id="KW-0067">ATP-binding</keyword>
<dbReference type="PANTHER" id="PTHR24423">
    <property type="entry name" value="TWO-COMPONENT SENSOR HISTIDINE KINASE"/>
    <property type="match status" value="1"/>
</dbReference>
<feature type="domain" description="Response regulatory" evidence="8">
    <location>
        <begin position="306"/>
        <end position="435"/>
    </location>
</feature>
<dbReference type="Pfam" id="PF02518">
    <property type="entry name" value="HATPase_c"/>
    <property type="match status" value="1"/>
</dbReference>
<proteinExistence type="predicted"/>
<gene>
    <name evidence="9" type="ORF">CSSPTR1EN2_LOCUS4310</name>
</gene>
<evidence type="ECO:0000259" key="8">
    <source>
        <dbReference type="PROSITE" id="PS50110"/>
    </source>
</evidence>
<evidence type="ECO:0000256" key="1">
    <source>
        <dbReference type="ARBA" id="ARBA00022679"/>
    </source>
</evidence>
<accession>A0ABP0TJH4</accession>
<evidence type="ECO:0000256" key="2">
    <source>
        <dbReference type="ARBA" id="ARBA00022723"/>
    </source>
</evidence>
<dbReference type="InterPro" id="IPR005467">
    <property type="entry name" value="His_kinase_dom"/>
</dbReference>
<evidence type="ECO:0000313" key="9">
    <source>
        <dbReference type="EMBL" id="CAK9198185.1"/>
    </source>
</evidence>
<feature type="transmembrane region" description="Helical" evidence="6">
    <location>
        <begin position="53"/>
        <end position="72"/>
    </location>
</feature>
<evidence type="ECO:0000259" key="7">
    <source>
        <dbReference type="PROSITE" id="PS50109"/>
    </source>
</evidence>
<organism evidence="9 10">
    <name type="scientific">Sphagnum troendelagicum</name>
    <dbReference type="NCBI Taxonomy" id="128251"/>
    <lineage>
        <taxon>Eukaryota</taxon>
        <taxon>Viridiplantae</taxon>
        <taxon>Streptophyta</taxon>
        <taxon>Embryophyta</taxon>
        <taxon>Bryophyta</taxon>
        <taxon>Sphagnophytina</taxon>
        <taxon>Sphagnopsida</taxon>
        <taxon>Sphagnales</taxon>
        <taxon>Sphagnaceae</taxon>
        <taxon>Sphagnum</taxon>
    </lineage>
</organism>
<evidence type="ECO:0000256" key="5">
    <source>
        <dbReference type="PROSITE-ProRule" id="PRU00169"/>
    </source>
</evidence>
<keyword evidence="10" id="KW-1185">Reference proteome</keyword>
<dbReference type="PROSITE" id="PS50109">
    <property type="entry name" value="HIS_KIN"/>
    <property type="match status" value="1"/>
</dbReference>
<feature type="transmembrane region" description="Helical" evidence="6">
    <location>
        <begin position="92"/>
        <end position="113"/>
    </location>
</feature>
<keyword evidence="2" id="KW-0479">Metal-binding</keyword>
<keyword evidence="3" id="KW-0547">Nucleotide-binding</keyword>
<dbReference type="EMBL" id="OZ019904">
    <property type="protein sequence ID" value="CAK9198185.1"/>
    <property type="molecule type" value="Genomic_DNA"/>
</dbReference>
<dbReference type="InterPro" id="IPR011006">
    <property type="entry name" value="CheY-like_superfamily"/>
</dbReference>
<evidence type="ECO:0000256" key="3">
    <source>
        <dbReference type="ARBA" id="ARBA00022741"/>
    </source>
</evidence>
<keyword evidence="1" id="KW-0808">Transferase</keyword>
<keyword evidence="5" id="KW-0597">Phosphoprotein</keyword>
<reference evidence="9" key="1">
    <citation type="submission" date="2024-02" db="EMBL/GenBank/DDBJ databases">
        <authorList>
            <consortium name="ELIXIR-Norway"/>
            <consortium name="Elixir Norway"/>
        </authorList>
    </citation>
    <scope>NUCLEOTIDE SEQUENCE</scope>
</reference>
<dbReference type="InterPro" id="IPR004358">
    <property type="entry name" value="Sig_transdc_His_kin-like_C"/>
</dbReference>
<dbReference type="PROSITE" id="PS50110">
    <property type="entry name" value="RESPONSE_REGULATORY"/>
    <property type="match status" value="1"/>
</dbReference>
<evidence type="ECO:0008006" key="11">
    <source>
        <dbReference type="Google" id="ProtNLM"/>
    </source>
</evidence>